<keyword evidence="1" id="KW-0812">Transmembrane</keyword>
<accession>A0A4Y7RBZ8</accession>
<proteinExistence type="predicted"/>
<sequence>MKNTRVLRYVILFIAVAAAVYDLMFFVRLYQYPHSLSNNEILYGYWALPVAMVFLFLYAYLNKPRR</sequence>
<dbReference type="Proteomes" id="UP000297597">
    <property type="component" value="Unassembled WGS sequence"/>
</dbReference>
<feature type="transmembrane region" description="Helical" evidence="1">
    <location>
        <begin position="7"/>
        <end position="30"/>
    </location>
</feature>
<protein>
    <submittedName>
        <fullName evidence="2">Uncharacterized protein</fullName>
    </submittedName>
</protein>
<dbReference type="AlphaFoldDB" id="A0A4Y7RBZ8"/>
<evidence type="ECO:0000313" key="3">
    <source>
        <dbReference type="Proteomes" id="UP000297597"/>
    </source>
</evidence>
<gene>
    <name evidence="2" type="ORF">Pmgp_03792</name>
</gene>
<dbReference type="EMBL" id="QFFZ01000116">
    <property type="protein sequence ID" value="TEB06289.1"/>
    <property type="molecule type" value="Genomic_DNA"/>
</dbReference>
<organism evidence="2 3">
    <name type="scientific">Pelotomaculum propionicicum</name>
    <dbReference type="NCBI Taxonomy" id="258475"/>
    <lineage>
        <taxon>Bacteria</taxon>
        <taxon>Bacillati</taxon>
        <taxon>Bacillota</taxon>
        <taxon>Clostridia</taxon>
        <taxon>Eubacteriales</taxon>
        <taxon>Desulfotomaculaceae</taxon>
        <taxon>Pelotomaculum</taxon>
    </lineage>
</organism>
<keyword evidence="1" id="KW-1133">Transmembrane helix</keyword>
<keyword evidence="3" id="KW-1185">Reference proteome</keyword>
<dbReference type="RefSeq" id="WP_134216241.1">
    <property type="nucleotide sequence ID" value="NZ_QFFZ01000116.1"/>
</dbReference>
<evidence type="ECO:0000256" key="1">
    <source>
        <dbReference type="SAM" id="Phobius"/>
    </source>
</evidence>
<evidence type="ECO:0000313" key="2">
    <source>
        <dbReference type="EMBL" id="TEB06289.1"/>
    </source>
</evidence>
<feature type="transmembrane region" description="Helical" evidence="1">
    <location>
        <begin position="42"/>
        <end position="61"/>
    </location>
</feature>
<reference evidence="2 3" key="1">
    <citation type="journal article" date="2018" name="Environ. Microbiol.">
        <title>Novel energy conservation strategies and behaviour of Pelotomaculum schinkii driving syntrophic propionate catabolism.</title>
        <authorList>
            <person name="Hidalgo-Ahumada C.A.P."/>
            <person name="Nobu M.K."/>
            <person name="Narihiro T."/>
            <person name="Tamaki H."/>
            <person name="Liu W.T."/>
            <person name="Kamagata Y."/>
            <person name="Stams A.J.M."/>
            <person name="Imachi H."/>
            <person name="Sousa D.Z."/>
        </authorList>
    </citation>
    <scope>NUCLEOTIDE SEQUENCE [LARGE SCALE GENOMIC DNA]</scope>
    <source>
        <strain evidence="2 3">MGP</strain>
    </source>
</reference>
<keyword evidence="1" id="KW-0472">Membrane</keyword>
<name>A0A4Y7RBZ8_9FIRM</name>
<comment type="caution">
    <text evidence="2">The sequence shown here is derived from an EMBL/GenBank/DDBJ whole genome shotgun (WGS) entry which is preliminary data.</text>
</comment>